<dbReference type="Gene3D" id="3.30.200.20">
    <property type="entry name" value="Phosphorylase Kinase, domain 1"/>
    <property type="match status" value="1"/>
</dbReference>
<evidence type="ECO:0000313" key="4">
    <source>
        <dbReference type="Proteomes" id="UP000807025"/>
    </source>
</evidence>
<name>A0A9P6D903_PLEER</name>
<dbReference type="PROSITE" id="PS00107">
    <property type="entry name" value="PROTEIN_KINASE_ATP"/>
    <property type="match status" value="1"/>
</dbReference>
<evidence type="ECO:0000256" key="1">
    <source>
        <dbReference type="PROSITE-ProRule" id="PRU10141"/>
    </source>
</evidence>
<comment type="caution">
    <text evidence="3">The sequence shown here is derived from an EMBL/GenBank/DDBJ whole genome shotgun (WGS) entry which is preliminary data.</text>
</comment>
<proteinExistence type="predicted"/>
<evidence type="ECO:0000313" key="3">
    <source>
        <dbReference type="EMBL" id="KAF9497556.1"/>
    </source>
</evidence>
<dbReference type="Pfam" id="PF07714">
    <property type="entry name" value="PK_Tyr_Ser-Thr"/>
    <property type="match status" value="1"/>
</dbReference>
<dbReference type="PROSITE" id="PS50011">
    <property type="entry name" value="PROTEIN_KINASE_DOM"/>
    <property type="match status" value="1"/>
</dbReference>
<dbReference type="GO" id="GO:0004672">
    <property type="term" value="F:protein kinase activity"/>
    <property type="evidence" value="ECO:0007669"/>
    <property type="project" value="InterPro"/>
</dbReference>
<dbReference type="AlphaFoldDB" id="A0A9P6D903"/>
<dbReference type="InterPro" id="IPR001245">
    <property type="entry name" value="Ser-Thr/Tyr_kinase_cat_dom"/>
</dbReference>
<feature type="binding site" evidence="1">
    <location>
        <position position="121"/>
    </location>
    <ligand>
        <name>ATP</name>
        <dbReference type="ChEBI" id="CHEBI:30616"/>
    </ligand>
</feature>
<evidence type="ECO:0000259" key="2">
    <source>
        <dbReference type="PROSITE" id="PS50011"/>
    </source>
</evidence>
<dbReference type="Proteomes" id="UP000807025">
    <property type="component" value="Unassembled WGS sequence"/>
</dbReference>
<keyword evidence="1" id="KW-0547">Nucleotide-binding</keyword>
<dbReference type="InterPro" id="IPR011009">
    <property type="entry name" value="Kinase-like_dom_sf"/>
</dbReference>
<dbReference type="InterPro" id="IPR017441">
    <property type="entry name" value="Protein_kinase_ATP_BS"/>
</dbReference>
<dbReference type="InterPro" id="IPR000719">
    <property type="entry name" value="Prot_kinase_dom"/>
</dbReference>
<organism evidence="3 4">
    <name type="scientific">Pleurotus eryngii</name>
    <name type="common">Boletus of the steppes</name>
    <dbReference type="NCBI Taxonomy" id="5323"/>
    <lineage>
        <taxon>Eukaryota</taxon>
        <taxon>Fungi</taxon>
        <taxon>Dikarya</taxon>
        <taxon>Basidiomycota</taxon>
        <taxon>Agaricomycotina</taxon>
        <taxon>Agaricomycetes</taxon>
        <taxon>Agaricomycetidae</taxon>
        <taxon>Agaricales</taxon>
        <taxon>Pleurotineae</taxon>
        <taxon>Pleurotaceae</taxon>
        <taxon>Pleurotus</taxon>
    </lineage>
</organism>
<reference evidence="3" key="1">
    <citation type="submission" date="2020-11" db="EMBL/GenBank/DDBJ databases">
        <authorList>
            <consortium name="DOE Joint Genome Institute"/>
            <person name="Ahrendt S."/>
            <person name="Riley R."/>
            <person name="Andreopoulos W."/>
            <person name="Labutti K."/>
            <person name="Pangilinan J."/>
            <person name="Ruiz-Duenas F.J."/>
            <person name="Barrasa J.M."/>
            <person name="Sanchez-Garcia M."/>
            <person name="Camarero S."/>
            <person name="Miyauchi S."/>
            <person name="Serrano A."/>
            <person name="Linde D."/>
            <person name="Babiker R."/>
            <person name="Drula E."/>
            <person name="Ayuso-Fernandez I."/>
            <person name="Pacheco R."/>
            <person name="Padilla G."/>
            <person name="Ferreira P."/>
            <person name="Barriuso J."/>
            <person name="Kellner H."/>
            <person name="Castanera R."/>
            <person name="Alfaro M."/>
            <person name="Ramirez L."/>
            <person name="Pisabarro A.G."/>
            <person name="Kuo A."/>
            <person name="Tritt A."/>
            <person name="Lipzen A."/>
            <person name="He G."/>
            <person name="Yan M."/>
            <person name="Ng V."/>
            <person name="Cullen D."/>
            <person name="Martin F."/>
            <person name="Rosso M.-N."/>
            <person name="Henrissat B."/>
            <person name="Hibbett D."/>
            <person name="Martinez A.T."/>
            <person name="Grigoriev I.V."/>
        </authorList>
    </citation>
    <scope>NUCLEOTIDE SEQUENCE</scope>
    <source>
        <strain evidence="3">ATCC 90797</strain>
    </source>
</reference>
<dbReference type="SUPFAM" id="SSF56112">
    <property type="entry name" value="Protein kinase-like (PK-like)"/>
    <property type="match status" value="1"/>
</dbReference>
<dbReference type="GO" id="GO:0005524">
    <property type="term" value="F:ATP binding"/>
    <property type="evidence" value="ECO:0007669"/>
    <property type="project" value="UniProtKB-UniRule"/>
</dbReference>
<keyword evidence="1" id="KW-0067">ATP-binding</keyword>
<dbReference type="EMBL" id="MU154543">
    <property type="protein sequence ID" value="KAF9497556.1"/>
    <property type="molecule type" value="Genomic_DNA"/>
</dbReference>
<keyword evidence="4" id="KW-1185">Reference proteome</keyword>
<feature type="domain" description="Protein kinase" evidence="2">
    <location>
        <begin position="91"/>
        <end position="200"/>
    </location>
</feature>
<sequence length="200" mass="22290">MSKDQPSPGPLRVLHLKNSINKLRAVAAWHEAPRPVSFPRSRPIREPWREDARALDGLRHDSDRVEPSETVPLPLRLHGVGPSRSWQFTVLDLVRSLGHGASGSVYAARLGRVHGSNVAVKIISKKDMEPSVLQAVLNEQAALKRLIGLPRVLQMEASFHDAGNFYIVTVRNTIFTVSVCSNMVSQIHRAFTPTATWKHF</sequence>
<gene>
    <name evidence="3" type="ORF">BDN71DRAFT_591021</name>
</gene>
<accession>A0A9P6D903</accession>
<protein>
    <recommendedName>
        <fullName evidence="2">Protein kinase domain-containing protein</fullName>
    </recommendedName>
</protein>